<dbReference type="InterPro" id="IPR036291">
    <property type="entry name" value="NAD(P)-bd_dom_sf"/>
</dbReference>
<keyword evidence="4" id="KW-1185">Reference proteome</keyword>
<evidence type="ECO:0000256" key="2">
    <source>
        <dbReference type="ARBA" id="ARBA00023002"/>
    </source>
</evidence>
<name>A0ABY2IJI3_9MICO</name>
<dbReference type="PANTHER" id="PTHR43477">
    <property type="entry name" value="DIHYDROANTICAPSIN 7-DEHYDROGENASE"/>
    <property type="match status" value="1"/>
</dbReference>
<evidence type="ECO:0000313" key="4">
    <source>
        <dbReference type="Proteomes" id="UP000297604"/>
    </source>
</evidence>
<dbReference type="PRINTS" id="PR00081">
    <property type="entry name" value="GDHRDH"/>
</dbReference>
<protein>
    <submittedName>
        <fullName evidence="3">SDR family NAD(P)-dependent oxidoreductase</fullName>
    </submittedName>
</protein>
<comment type="similarity">
    <text evidence="1">Belongs to the short-chain dehydrogenases/reductases (SDR) family.</text>
</comment>
<gene>
    <name evidence="3" type="ORF">E3O46_14285</name>
</gene>
<dbReference type="RefSeq" id="WP_134561937.1">
    <property type="nucleotide sequence ID" value="NZ_SOFS01000034.1"/>
</dbReference>
<dbReference type="PANTHER" id="PTHR43477:SF1">
    <property type="entry name" value="DIHYDROANTICAPSIN 7-DEHYDROGENASE"/>
    <property type="match status" value="1"/>
</dbReference>
<evidence type="ECO:0000313" key="3">
    <source>
        <dbReference type="EMBL" id="TFC18259.1"/>
    </source>
</evidence>
<proteinExistence type="inferred from homology"/>
<dbReference type="EMBL" id="SOFS01000034">
    <property type="protein sequence ID" value="TFC18259.1"/>
    <property type="molecule type" value="Genomic_DNA"/>
</dbReference>
<accession>A0ABY2IJI3</accession>
<organism evidence="3 4">
    <name type="scientific">Cryobacterium glucosi</name>
    <dbReference type="NCBI Taxonomy" id="1259175"/>
    <lineage>
        <taxon>Bacteria</taxon>
        <taxon>Bacillati</taxon>
        <taxon>Actinomycetota</taxon>
        <taxon>Actinomycetes</taxon>
        <taxon>Micrococcales</taxon>
        <taxon>Microbacteriaceae</taxon>
        <taxon>Cryobacterium</taxon>
    </lineage>
</organism>
<dbReference type="InterPro" id="IPR002347">
    <property type="entry name" value="SDR_fam"/>
</dbReference>
<dbReference type="InterPro" id="IPR051122">
    <property type="entry name" value="SDR_DHRS6-like"/>
</dbReference>
<dbReference type="Pfam" id="PF00106">
    <property type="entry name" value="adh_short"/>
    <property type="match status" value="1"/>
</dbReference>
<evidence type="ECO:0000256" key="1">
    <source>
        <dbReference type="ARBA" id="ARBA00006484"/>
    </source>
</evidence>
<dbReference type="InterPro" id="IPR020904">
    <property type="entry name" value="Sc_DH/Rdtase_CS"/>
</dbReference>
<keyword evidence="2" id="KW-0560">Oxidoreductase</keyword>
<dbReference type="SUPFAM" id="SSF51735">
    <property type="entry name" value="NAD(P)-binding Rossmann-fold domains"/>
    <property type="match status" value="1"/>
</dbReference>
<sequence>MTEAADAARRFVAGRTVLVAGATSAAGLAVSAALAAAGARVIVVGSNRQRLDALVGSVPGSFPYACDLADFAAVTDLAERVHADHGMIDGLIHLVGGWRGGGGLAGQSDEDWAFLHRNIVTTLRNTSRAFNADLLASPTGRLAIVSSVSVEVPAPGGANYAAAKSAAETWTRAVGHGFAKAAPPSGQTAATAVFVVRALDGLEPELAERVVSLWDVPAASVNNTHIPLG</sequence>
<dbReference type="Gene3D" id="3.40.50.720">
    <property type="entry name" value="NAD(P)-binding Rossmann-like Domain"/>
    <property type="match status" value="1"/>
</dbReference>
<reference evidence="3 4" key="1">
    <citation type="submission" date="2019-03" db="EMBL/GenBank/DDBJ databases">
        <title>Genomics of glacier-inhabiting Cryobacterium strains.</title>
        <authorList>
            <person name="Liu Q."/>
            <person name="Xin Y.-H."/>
        </authorList>
    </citation>
    <scope>NUCLEOTIDE SEQUENCE [LARGE SCALE GENOMIC DNA]</scope>
    <source>
        <strain evidence="3 4">MDB1-5</strain>
    </source>
</reference>
<dbReference type="Proteomes" id="UP000297604">
    <property type="component" value="Unassembled WGS sequence"/>
</dbReference>
<comment type="caution">
    <text evidence="3">The sequence shown here is derived from an EMBL/GenBank/DDBJ whole genome shotgun (WGS) entry which is preliminary data.</text>
</comment>
<dbReference type="PROSITE" id="PS00061">
    <property type="entry name" value="ADH_SHORT"/>
    <property type="match status" value="1"/>
</dbReference>